<dbReference type="RefSeq" id="WP_181759024.1">
    <property type="nucleotide sequence ID" value="NZ_BMCR01000004.1"/>
</dbReference>
<organism evidence="3 4">
    <name type="scientific">Stappia taiwanensis</name>
    <dbReference type="NCBI Taxonomy" id="992267"/>
    <lineage>
        <taxon>Bacteria</taxon>
        <taxon>Pseudomonadati</taxon>
        <taxon>Pseudomonadota</taxon>
        <taxon>Alphaproteobacteria</taxon>
        <taxon>Hyphomicrobiales</taxon>
        <taxon>Stappiaceae</taxon>
        <taxon>Stappia</taxon>
    </lineage>
</organism>
<name>A0A838XL13_9HYPH</name>
<dbReference type="GO" id="GO:0035438">
    <property type="term" value="F:cyclic-di-GMP binding"/>
    <property type="evidence" value="ECO:0007669"/>
    <property type="project" value="InterPro"/>
</dbReference>
<feature type="compositionally biased region" description="Basic and acidic residues" evidence="1">
    <location>
        <begin position="1"/>
        <end position="13"/>
    </location>
</feature>
<dbReference type="EMBL" id="JACEON010000003">
    <property type="protein sequence ID" value="MBA4610822.1"/>
    <property type="molecule type" value="Genomic_DNA"/>
</dbReference>
<reference evidence="3 4" key="1">
    <citation type="submission" date="2020-07" db="EMBL/GenBank/DDBJ databases">
        <authorList>
            <person name="Li M."/>
        </authorList>
    </citation>
    <scope>NUCLEOTIDE SEQUENCE [LARGE SCALE GENOMIC DNA]</scope>
    <source>
        <strain evidence="3 4">DSM 23284</strain>
    </source>
</reference>
<accession>A0A838XL13</accession>
<proteinExistence type="predicted"/>
<evidence type="ECO:0000313" key="4">
    <source>
        <dbReference type="Proteomes" id="UP000559404"/>
    </source>
</evidence>
<evidence type="ECO:0000256" key="1">
    <source>
        <dbReference type="SAM" id="MobiDB-lite"/>
    </source>
</evidence>
<feature type="domain" description="PilZ" evidence="2">
    <location>
        <begin position="26"/>
        <end position="115"/>
    </location>
</feature>
<protein>
    <submittedName>
        <fullName evidence="3">PilZ domain-containing protein</fullName>
    </submittedName>
</protein>
<keyword evidence="4" id="KW-1185">Reference proteome</keyword>
<dbReference type="SUPFAM" id="SSF141371">
    <property type="entry name" value="PilZ domain-like"/>
    <property type="match status" value="1"/>
</dbReference>
<gene>
    <name evidence="3" type="ORF">H1W37_04115</name>
</gene>
<evidence type="ECO:0000259" key="2">
    <source>
        <dbReference type="Pfam" id="PF07238"/>
    </source>
</evidence>
<dbReference type="Gene3D" id="2.40.10.220">
    <property type="entry name" value="predicted glycosyltransferase like domains"/>
    <property type="match status" value="1"/>
</dbReference>
<dbReference type="Proteomes" id="UP000559404">
    <property type="component" value="Unassembled WGS sequence"/>
</dbReference>
<comment type="caution">
    <text evidence="3">The sequence shown here is derived from an EMBL/GenBank/DDBJ whole genome shotgun (WGS) entry which is preliminary data.</text>
</comment>
<dbReference type="Pfam" id="PF07238">
    <property type="entry name" value="PilZ"/>
    <property type="match status" value="1"/>
</dbReference>
<dbReference type="InterPro" id="IPR009875">
    <property type="entry name" value="PilZ_domain"/>
</dbReference>
<sequence>MKDGTAHNRREAPRPSGPATTPQPHERRQAPRARAACQVMVITMKGPVPARMLDISVTGCCISSHLLPDVAVSARIAIITHGLELQAEQRWKDGILSGWRFVYSDAEQKRLRRLLAPHSRTRTRRADRHFGRAIT</sequence>
<evidence type="ECO:0000313" key="3">
    <source>
        <dbReference type="EMBL" id="MBA4610822.1"/>
    </source>
</evidence>
<feature type="region of interest" description="Disordered" evidence="1">
    <location>
        <begin position="1"/>
        <end position="34"/>
    </location>
</feature>
<dbReference type="AlphaFoldDB" id="A0A838XL13"/>
<reference evidence="3 4" key="2">
    <citation type="submission" date="2020-08" db="EMBL/GenBank/DDBJ databases">
        <title>Stappia taiwanensis sp. nov., isolated from a coastal thermal spring.</title>
        <authorList>
            <person name="Kampfer P."/>
        </authorList>
    </citation>
    <scope>NUCLEOTIDE SEQUENCE [LARGE SCALE GENOMIC DNA]</scope>
    <source>
        <strain evidence="3 4">DSM 23284</strain>
    </source>
</reference>